<keyword evidence="1" id="KW-0805">Transcription regulation</keyword>
<accession>A0A7C6A916</accession>
<dbReference type="InterPro" id="IPR051081">
    <property type="entry name" value="HTH_MetalResp_TranReg"/>
</dbReference>
<keyword evidence="3" id="KW-0804">Transcription</keyword>
<dbReference type="PROSITE" id="PS50987">
    <property type="entry name" value="HTH_ARSR_2"/>
    <property type="match status" value="1"/>
</dbReference>
<dbReference type="InterPro" id="IPR001845">
    <property type="entry name" value="HTH_ArsR_DNA-bd_dom"/>
</dbReference>
<dbReference type="PRINTS" id="PR00778">
    <property type="entry name" value="HTHARSR"/>
</dbReference>
<dbReference type="NCBIfam" id="NF033788">
    <property type="entry name" value="HTH_metalloreg"/>
    <property type="match status" value="1"/>
</dbReference>
<dbReference type="InterPro" id="IPR036388">
    <property type="entry name" value="WH-like_DNA-bd_sf"/>
</dbReference>
<evidence type="ECO:0000256" key="2">
    <source>
        <dbReference type="ARBA" id="ARBA00023125"/>
    </source>
</evidence>
<dbReference type="InterPro" id="IPR036390">
    <property type="entry name" value="WH_DNA-bd_sf"/>
</dbReference>
<dbReference type="GO" id="GO:0003677">
    <property type="term" value="F:DNA binding"/>
    <property type="evidence" value="ECO:0007669"/>
    <property type="project" value="UniProtKB-KW"/>
</dbReference>
<dbReference type="SUPFAM" id="SSF46785">
    <property type="entry name" value="Winged helix' DNA-binding domain"/>
    <property type="match status" value="1"/>
</dbReference>
<proteinExistence type="predicted"/>
<feature type="domain" description="HTH arsR-type" evidence="4">
    <location>
        <begin position="7"/>
        <end position="105"/>
    </location>
</feature>
<dbReference type="PANTHER" id="PTHR33154">
    <property type="entry name" value="TRANSCRIPTIONAL REGULATOR, ARSR FAMILY"/>
    <property type="match status" value="1"/>
</dbReference>
<dbReference type="GO" id="GO:0003700">
    <property type="term" value="F:DNA-binding transcription factor activity"/>
    <property type="evidence" value="ECO:0007669"/>
    <property type="project" value="InterPro"/>
</dbReference>
<dbReference type="Pfam" id="PF01022">
    <property type="entry name" value="HTH_5"/>
    <property type="match status" value="1"/>
</dbReference>
<sequence length="137" mass="15785">MRKSAYMKPILIQELVDVLKALADQTRLRIIWLLLKAKSELCVCEIMDSLNKSQYNVSRHLKILKNAGLVQERKEGRWVFYSLVKPANQVQKQLLAAIRAISEKVLAEDKKRLEKRLSLRKDGKVVIGMKCILKGIK</sequence>
<protein>
    <submittedName>
        <fullName evidence="5">ArsR family transcriptional regulator</fullName>
    </submittedName>
</protein>
<dbReference type="CDD" id="cd00090">
    <property type="entry name" value="HTH_ARSR"/>
    <property type="match status" value="1"/>
</dbReference>
<evidence type="ECO:0000313" key="5">
    <source>
        <dbReference type="EMBL" id="HHS52165.1"/>
    </source>
</evidence>
<dbReference type="EMBL" id="DTLI01000127">
    <property type="protein sequence ID" value="HHS52165.1"/>
    <property type="molecule type" value="Genomic_DNA"/>
</dbReference>
<dbReference type="PANTHER" id="PTHR33154:SF18">
    <property type="entry name" value="ARSENICAL RESISTANCE OPERON REPRESSOR"/>
    <property type="match status" value="1"/>
</dbReference>
<dbReference type="InterPro" id="IPR011991">
    <property type="entry name" value="ArsR-like_HTH"/>
</dbReference>
<keyword evidence="2" id="KW-0238">DNA-binding</keyword>
<evidence type="ECO:0000256" key="1">
    <source>
        <dbReference type="ARBA" id="ARBA00023015"/>
    </source>
</evidence>
<name>A0A7C6A916_UNCW3</name>
<dbReference type="SMART" id="SM00418">
    <property type="entry name" value="HTH_ARSR"/>
    <property type="match status" value="1"/>
</dbReference>
<dbReference type="AlphaFoldDB" id="A0A7C6A916"/>
<evidence type="ECO:0000259" key="4">
    <source>
        <dbReference type="PROSITE" id="PS50987"/>
    </source>
</evidence>
<comment type="caution">
    <text evidence="5">The sequence shown here is derived from an EMBL/GenBank/DDBJ whole genome shotgun (WGS) entry which is preliminary data.</text>
</comment>
<organism evidence="5">
    <name type="scientific">candidate division WOR-3 bacterium</name>
    <dbReference type="NCBI Taxonomy" id="2052148"/>
    <lineage>
        <taxon>Bacteria</taxon>
        <taxon>Bacteria division WOR-3</taxon>
    </lineage>
</organism>
<reference evidence="5" key="1">
    <citation type="journal article" date="2020" name="mSystems">
        <title>Genome- and Community-Level Interaction Insights into Carbon Utilization and Element Cycling Functions of Hydrothermarchaeota in Hydrothermal Sediment.</title>
        <authorList>
            <person name="Zhou Z."/>
            <person name="Liu Y."/>
            <person name="Xu W."/>
            <person name="Pan J."/>
            <person name="Luo Z.H."/>
            <person name="Li M."/>
        </authorList>
    </citation>
    <scope>NUCLEOTIDE SEQUENCE [LARGE SCALE GENOMIC DNA]</scope>
    <source>
        <strain evidence="5">SpSt-876</strain>
    </source>
</reference>
<dbReference type="Gene3D" id="1.10.10.10">
    <property type="entry name" value="Winged helix-like DNA-binding domain superfamily/Winged helix DNA-binding domain"/>
    <property type="match status" value="1"/>
</dbReference>
<evidence type="ECO:0000256" key="3">
    <source>
        <dbReference type="ARBA" id="ARBA00023163"/>
    </source>
</evidence>
<gene>
    <name evidence="5" type="ORF">ENW73_04780</name>
</gene>